<dbReference type="RefSeq" id="WP_262600654.1">
    <property type="nucleotide sequence ID" value="NZ_CP103300.1"/>
</dbReference>
<dbReference type="EMBL" id="CP103300">
    <property type="protein sequence ID" value="UYM17899.1"/>
    <property type="molecule type" value="Genomic_DNA"/>
</dbReference>
<reference evidence="2" key="1">
    <citation type="submission" date="2022-10" db="EMBL/GenBank/DDBJ databases">
        <title>Completed Genome Sequence of two octocoral isolated bacterium, Endozoicomonas euniceicola EF212T and Endozoicomonas gorgoniicola PS125T.</title>
        <authorList>
            <person name="Chiou Y.-J."/>
            <person name="Chen Y.-H."/>
        </authorList>
    </citation>
    <scope>NUCLEOTIDE SEQUENCE</scope>
    <source>
        <strain evidence="2">EF212</strain>
    </source>
</reference>
<name>A0ABY6H173_9GAMM</name>
<keyword evidence="3" id="KW-1185">Reference proteome</keyword>
<keyword evidence="1" id="KW-0732">Signal</keyword>
<evidence type="ECO:0000256" key="1">
    <source>
        <dbReference type="SAM" id="SignalP"/>
    </source>
</evidence>
<evidence type="ECO:0000313" key="2">
    <source>
        <dbReference type="EMBL" id="UYM17899.1"/>
    </source>
</evidence>
<gene>
    <name evidence="2" type="ORF">NX720_08325</name>
</gene>
<dbReference type="Proteomes" id="UP001163255">
    <property type="component" value="Chromosome"/>
</dbReference>
<feature type="signal peptide" evidence="1">
    <location>
        <begin position="1"/>
        <end position="21"/>
    </location>
</feature>
<evidence type="ECO:0008006" key="4">
    <source>
        <dbReference type="Google" id="ProtNLM"/>
    </source>
</evidence>
<accession>A0ABY6H173</accession>
<proteinExistence type="predicted"/>
<sequence>MEKFIKIAAMLTVFFISLARADIQEQLKPPVEYEIIHDPDIKGIYQNEKESLSWFDNELEERKSAEIDGKPYKTKALKITLQNLKGFTQHILDGKQFREELKNDERNAYNQLQSDLGKVDTNQPEYLETIKLSEKLALLYNLSVIRHVDEIQRLNYLTLLSRTLPGEYEQPSYTALYNMPPSLGLMELAEQTDILLLPGFEPLSISDFVGFCHLRLYPLGLTSSYIAKADGENQSPYAFFGHDEQHATLTAQHKGLREPFNTTKSILNFKKLVFNEGRLFFKGDLNIMSILKLSLFITTHEAEDPEKPILPDLHNQKSLEKYFREILFIRKYSAPEYRAIPNDDIIRAVVWFAAVYDFWQSNDKPAQMLKRERLAVMQNFLIYYNLYNPLLKLQADRY</sequence>
<protein>
    <recommendedName>
        <fullName evidence="4">Secreted protein</fullName>
    </recommendedName>
</protein>
<evidence type="ECO:0000313" key="3">
    <source>
        <dbReference type="Proteomes" id="UP001163255"/>
    </source>
</evidence>
<feature type="chain" id="PRO_5047273113" description="Secreted protein" evidence="1">
    <location>
        <begin position="22"/>
        <end position="398"/>
    </location>
</feature>
<organism evidence="2 3">
    <name type="scientific">Endozoicomonas euniceicola</name>
    <dbReference type="NCBI Taxonomy" id="1234143"/>
    <lineage>
        <taxon>Bacteria</taxon>
        <taxon>Pseudomonadati</taxon>
        <taxon>Pseudomonadota</taxon>
        <taxon>Gammaproteobacteria</taxon>
        <taxon>Oceanospirillales</taxon>
        <taxon>Endozoicomonadaceae</taxon>
        <taxon>Endozoicomonas</taxon>
    </lineage>
</organism>